<accession>A0A5C3LMI9</accession>
<feature type="region of interest" description="Disordered" evidence="1">
    <location>
        <begin position="1"/>
        <end position="36"/>
    </location>
</feature>
<keyword evidence="3" id="KW-1185">Reference proteome</keyword>
<name>A0A5C3LMI9_9AGAR</name>
<dbReference type="Proteomes" id="UP000308652">
    <property type="component" value="Unassembled WGS sequence"/>
</dbReference>
<evidence type="ECO:0000313" key="3">
    <source>
        <dbReference type="Proteomes" id="UP000308652"/>
    </source>
</evidence>
<organism evidence="2 3">
    <name type="scientific">Crucibulum laeve</name>
    <dbReference type="NCBI Taxonomy" id="68775"/>
    <lineage>
        <taxon>Eukaryota</taxon>
        <taxon>Fungi</taxon>
        <taxon>Dikarya</taxon>
        <taxon>Basidiomycota</taxon>
        <taxon>Agaricomycotina</taxon>
        <taxon>Agaricomycetes</taxon>
        <taxon>Agaricomycetidae</taxon>
        <taxon>Agaricales</taxon>
        <taxon>Agaricineae</taxon>
        <taxon>Nidulariaceae</taxon>
        <taxon>Crucibulum</taxon>
    </lineage>
</organism>
<evidence type="ECO:0000313" key="2">
    <source>
        <dbReference type="EMBL" id="TFK34389.1"/>
    </source>
</evidence>
<gene>
    <name evidence="2" type="ORF">BDQ12DRAFT_726934</name>
</gene>
<reference evidence="2 3" key="1">
    <citation type="journal article" date="2019" name="Nat. Ecol. Evol.">
        <title>Megaphylogeny resolves global patterns of mushroom evolution.</title>
        <authorList>
            <person name="Varga T."/>
            <person name="Krizsan K."/>
            <person name="Foldi C."/>
            <person name="Dima B."/>
            <person name="Sanchez-Garcia M."/>
            <person name="Sanchez-Ramirez S."/>
            <person name="Szollosi G.J."/>
            <person name="Szarkandi J.G."/>
            <person name="Papp V."/>
            <person name="Albert L."/>
            <person name="Andreopoulos W."/>
            <person name="Angelini C."/>
            <person name="Antonin V."/>
            <person name="Barry K.W."/>
            <person name="Bougher N.L."/>
            <person name="Buchanan P."/>
            <person name="Buyck B."/>
            <person name="Bense V."/>
            <person name="Catcheside P."/>
            <person name="Chovatia M."/>
            <person name="Cooper J."/>
            <person name="Damon W."/>
            <person name="Desjardin D."/>
            <person name="Finy P."/>
            <person name="Geml J."/>
            <person name="Haridas S."/>
            <person name="Hughes K."/>
            <person name="Justo A."/>
            <person name="Karasinski D."/>
            <person name="Kautmanova I."/>
            <person name="Kiss B."/>
            <person name="Kocsube S."/>
            <person name="Kotiranta H."/>
            <person name="LaButti K.M."/>
            <person name="Lechner B.E."/>
            <person name="Liimatainen K."/>
            <person name="Lipzen A."/>
            <person name="Lukacs Z."/>
            <person name="Mihaltcheva S."/>
            <person name="Morgado L.N."/>
            <person name="Niskanen T."/>
            <person name="Noordeloos M.E."/>
            <person name="Ohm R.A."/>
            <person name="Ortiz-Santana B."/>
            <person name="Ovrebo C."/>
            <person name="Racz N."/>
            <person name="Riley R."/>
            <person name="Savchenko A."/>
            <person name="Shiryaev A."/>
            <person name="Soop K."/>
            <person name="Spirin V."/>
            <person name="Szebenyi C."/>
            <person name="Tomsovsky M."/>
            <person name="Tulloss R.E."/>
            <person name="Uehling J."/>
            <person name="Grigoriev I.V."/>
            <person name="Vagvolgyi C."/>
            <person name="Papp T."/>
            <person name="Martin F.M."/>
            <person name="Miettinen O."/>
            <person name="Hibbett D.S."/>
            <person name="Nagy L.G."/>
        </authorList>
    </citation>
    <scope>NUCLEOTIDE SEQUENCE [LARGE SCALE GENOMIC DNA]</scope>
    <source>
        <strain evidence="2 3">CBS 166.37</strain>
    </source>
</reference>
<dbReference type="AlphaFoldDB" id="A0A5C3LMI9"/>
<dbReference type="EMBL" id="ML213632">
    <property type="protein sequence ID" value="TFK34389.1"/>
    <property type="molecule type" value="Genomic_DNA"/>
</dbReference>
<evidence type="ECO:0000256" key="1">
    <source>
        <dbReference type="SAM" id="MobiDB-lite"/>
    </source>
</evidence>
<proteinExistence type="predicted"/>
<sequence length="75" mass="8257">MSFDLHAVDDPTLSSSAHGPTPLVQAHPSLRSHPFHPFRSKSLLRRSFFEDTGKNVLRASHTPGRKGVLFPPLDG</sequence>
<protein>
    <submittedName>
        <fullName evidence="2">Uncharacterized protein</fullName>
    </submittedName>
</protein>